<dbReference type="Pfam" id="PF02410">
    <property type="entry name" value="RsfS"/>
    <property type="match status" value="1"/>
</dbReference>
<comment type="subunit">
    <text evidence="2">Interacts with ribosomal protein uL14 (rplN).</text>
</comment>
<name>A0A6C0U494_9GAMM</name>
<dbReference type="GO" id="GO:0043023">
    <property type="term" value="F:ribosomal large subunit binding"/>
    <property type="evidence" value="ECO:0007669"/>
    <property type="project" value="TreeGrafter"/>
</dbReference>
<dbReference type="PANTHER" id="PTHR21043">
    <property type="entry name" value="IOJAP SUPERFAMILY ORTHOLOG"/>
    <property type="match status" value="1"/>
</dbReference>
<dbReference type="EMBL" id="CP048711">
    <property type="protein sequence ID" value="QIB65205.1"/>
    <property type="molecule type" value="Genomic_DNA"/>
</dbReference>
<dbReference type="PANTHER" id="PTHR21043:SF0">
    <property type="entry name" value="MITOCHONDRIAL ASSEMBLY OF RIBOSOMAL LARGE SUBUNIT PROTEIN 1"/>
    <property type="match status" value="1"/>
</dbReference>
<dbReference type="Gene3D" id="3.30.460.10">
    <property type="entry name" value="Beta Polymerase, domain 2"/>
    <property type="match status" value="1"/>
</dbReference>
<comment type="similarity">
    <text evidence="1 2">Belongs to the Iojap/RsfS family.</text>
</comment>
<dbReference type="GO" id="GO:0042256">
    <property type="term" value="P:cytosolic ribosome assembly"/>
    <property type="evidence" value="ECO:0007669"/>
    <property type="project" value="UniProtKB-UniRule"/>
</dbReference>
<evidence type="ECO:0000313" key="4">
    <source>
        <dbReference type="Proteomes" id="UP000477680"/>
    </source>
</evidence>
<keyword evidence="4" id="KW-1185">Reference proteome</keyword>
<dbReference type="AlphaFoldDB" id="A0A6C0U494"/>
<comment type="function">
    <text evidence="2">Functions as a ribosomal silencing factor. Interacts with ribosomal protein uL14 (rplN), blocking formation of intersubunit bridge B8. Prevents association of the 30S and 50S ribosomal subunits and the formation of functional ribosomes, thus repressing translation.</text>
</comment>
<sequence length="124" mass="13702">MEAEQLKQMVVDALEDLKAVNTATLDVTALTDVMDYLVITSGTSNRHVKSLADHVCMEAKKQGMRPLGVEGETTGDWVLVDFGDVVVHVMLPATRDFYDLERLWVDVRPDGARPEVPDDSSLEA</sequence>
<dbReference type="GO" id="GO:0017148">
    <property type="term" value="P:negative regulation of translation"/>
    <property type="evidence" value="ECO:0007669"/>
    <property type="project" value="UniProtKB-UniRule"/>
</dbReference>
<organism evidence="3 4">
    <name type="scientific">Kineobactrum salinum</name>
    <dbReference type="NCBI Taxonomy" id="2708301"/>
    <lineage>
        <taxon>Bacteria</taxon>
        <taxon>Pseudomonadati</taxon>
        <taxon>Pseudomonadota</taxon>
        <taxon>Gammaproteobacteria</taxon>
        <taxon>Cellvibrionales</taxon>
        <taxon>Halieaceae</taxon>
        <taxon>Kineobactrum</taxon>
    </lineage>
</organism>
<dbReference type="NCBIfam" id="TIGR00090">
    <property type="entry name" value="rsfS_iojap_ybeB"/>
    <property type="match status" value="1"/>
</dbReference>
<dbReference type="GO" id="GO:0005737">
    <property type="term" value="C:cytoplasm"/>
    <property type="evidence" value="ECO:0007669"/>
    <property type="project" value="UniProtKB-SubCell"/>
</dbReference>
<dbReference type="RefSeq" id="WP_163494445.1">
    <property type="nucleotide sequence ID" value="NZ_CP048711.1"/>
</dbReference>
<dbReference type="GO" id="GO:0090071">
    <property type="term" value="P:negative regulation of ribosome biogenesis"/>
    <property type="evidence" value="ECO:0007669"/>
    <property type="project" value="UniProtKB-UniRule"/>
</dbReference>
<dbReference type="HAMAP" id="MF_01477">
    <property type="entry name" value="Iojap_RsfS"/>
    <property type="match status" value="1"/>
</dbReference>
<accession>A0A6C0U494</accession>
<evidence type="ECO:0000313" key="3">
    <source>
        <dbReference type="EMBL" id="QIB65205.1"/>
    </source>
</evidence>
<keyword evidence="2" id="KW-0678">Repressor</keyword>
<keyword evidence="2" id="KW-0963">Cytoplasm</keyword>
<reference evidence="3 4" key="1">
    <citation type="submission" date="2020-02" db="EMBL/GenBank/DDBJ databases">
        <title>Genome sequencing for Kineobactrum sp. M2.</title>
        <authorList>
            <person name="Park S.-J."/>
        </authorList>
    </citation>
    <scope>NUCLEOTIDE SEQUENCE [LARGE SCALE GENOMIC DNA]</scope>
    <source>
        <strain evidence="3 4">M2</strain>
    </source>
</reference>
<evidence type="ECO:0000256" key="2">
    <source>
        <dbReference type="HAMAP-Rule" id="MF_01477"/>
    </source>
</evidence>
<protein>
    <recommendedName>
        <fullName evidence="2">Ribosomal silencing factor RsfS</fullName>
    </recommendedName>
</protein>
<dbReference type="SUPFAM" id="SSF81301">
    <property type="entry name" value="Nucleotidyltransferase"/>
    <property type="match status" value="1"/>
</dbReference>
<dbReference type="KEGG" id="kim:G3T16_07120"/>
<gene>
    <name evidence="2 3" type="primary">rsfS</name>
    <name evidence="3" type="ORF">G3T16_07120</name>
</gene>
<dbReference type="InterPro" id="IPR004394">
    <property type="entry name" value="Iojap/RsfS/C7orf30"/>
</dbReference>
<comment type="subcellular location">
    <subcellularLocation>
        <location evidence="2">Cytoplasm</location>
    </subcellularLocation>
</comment>
<evidence type="ECO:0000256" key="1">
    <source>
        <dbReference type="ARBA" id="ARBA00010574"/>
    </source>
</evidence>
<keyword evidence="2" id="KW-0810">Translation regulation</keyword>
<dbReference type="Proteomes" id="UP000477680">
    <property type="component" value="Chromosome"/>
</dbReference>
<dbReference type="InterPro" id="IPR043519">
    <property type="entry name" value="NT_sf"/>
</dbReference>
<proteinExistence type="inferred from homology"/>